<keyword evidence="2" id="KW-1185">Reference proteome</keyword>
<accession>A0A098VQW4</accession>
<dbReference type="EMBL" id="JMKJ01000299">
    <property type="protein sequence ID" value="KGG51392.1"/>
    <property type="molecule type" value="Genomic_DNA"/>
</dbReference>
<proteinExistence type="predicted"/>
<dbReference type="VEuPathDB" id="MicrosporidiaDB:DI09_36p30"/>
<dbReference type="AlphaFoldDB" id="A0A098VQW4"/>
<sequence>MAMADIGLYLQVCSWVLARDGYENAALHPKLDAKVDVHVGNGQGCADPTQELWMDRVWADRCVLLLNEAPHSSSGHRNGLSPEWIRRCTRKWAGFANFWLQFSWVQQNLAFGETFNWTVPSWRSPIAKIKFNFQSFMAGSSPCKAALARFSHVNMSAKAIKARTLVSGDLHRLIRGDFCSLHGGQGHSDAWAYKPSGMNHNHGKKNISQLFRLSRFAVTQKCHRKNLKRLGLQ</sequence>
<dbReference type="Proteomes" id="UP000029725">
    <property type="component" value="Unassembled WGS sequence"/>
</dbReference>
<organism evidence="1 2">
    <name type="scientific">Mitosporidium daphniae</name>
    <dbReference type="NCBI Taxonomy" id="1485682"/>
    <lineage>
        <taxon>Eukaryota</taxon>
        <taxon>Fungi</taxon>
        <taxon>Fungi incertae sedis</taxon>
        <taxon>Microsporidia</taxon>
        <taxon>Mitosporidium</taxon>
    </lineage>
</organism>
<comment type="caution">
    <text evidence="1">The sequence shown here is derived from an EMBL/GenBank/DDBJ whole genome shotgun (WGS) entry which is preliminary data.</text>
</comment>
<gene>
    <name evidence="1" type="ORF">DI09_36p30</name>
</gene>
<name>A0A098VQW4_9MICR</name>
<protein>
    <submittedName>
        <fullName evidence="1">Uncharacterized protein</fullName>
    </submittedName>
</protein>
<evidence type="ECO:0000313" key="1">
    <source>
        <dbReference type="EMBL" id="KGG51392.1"/>
    </source>
</evidence>
<dbReference type="RefSeq" id="XP_013237836.1">
    <property type="nucleotide sequence ID" value="XM_013382382.1"/>
</dbReference>
<dbReference type="GeneID" id="25259718"/>
<dbReference type="HOGENOM" id="CLU_1190161_0_0_1"/>
<reference evidence="1 2" key="1">
    <citation type="submission" date="2014-04" db="EMBL/GenBank/DDBJ databases">
        <title>A new species of microsporidia sheds light on the evolution of extreme parasitism.</title>
        <authorList>
            <person name="Haag K.L."/>
            <person name="James T.Y."/>
            <person name="Larsson R."/>
            <person name="Schaer T.M."/>
            <person name="Refardt D."/>
            <person name="Pombert J.-F."/>
            <person name="Ebert D."/>
        </authorList>
    </citation>
    <scope>NUCLEOTIDE SEQUENCE [LARGE SCALE GENOMIC DNA]</scope>
    <source>
        <strain evidence="1 2">UGP3</strain>
        <tissue evidence="1">Spores</tissue>
    </source>
</reference>
<evidence type="ECO:0000313" key="2">
    <source>
        <dbReference type="Proteomes" id="UP000029725"/>
    </source>
</evidence>